<dbReference type="EMBL" id="JACIEV010000001">
    <property type="protein sequence ID" value="MBB4152611.1"/>
    <property type="molecule type" value="Genomic_DNA"/>
</dbReference>
<comment type="caution">
    <text evidence="1">The sequence shown here is derived from an EMBL/GenBank/DDBJ whole genome shotgun (WGS) entry which is preliminary data.</text>
</comment>
<evidence type="ECO:0000313" key="1">
    <source>
        <dbReference type="EMBL" id="MBB4152611.1"/>
    </source>
</evidence>
<dbReference type="Proteomes" id="UP000529795">
    <property type="component" value="Unassembled WGS sequence"/>
</dbReference>
<proteinExistence type="predicted"/>
<gene>
    <name evidence="1" type="ORF">GGQ80_000487</name>
</gene>
<accession>A0A840F7Y1</accession>
<reference evidence="1 2" key="1">
    <citation type="submission" date="2020-08" db="EMBL/GenBank/DDBJ databases">
        <title>Genomic Encyclopedia of Type Strains, Phase IV (KMG-IV): sequencing the most valuable type-strain genomes for metagenomic binning, comparative biology and taxonomic classification.</title>
        <authorList>
            <person name="Goeker M."/>
        </authorList>
    </citation>
    <scope>NUCLEOTIDE SEQUENCE [LARGE SCALE GENOMIC DNA]</scope>
    <source>
        <strain evidence="1 2">YC6723</strain>
    </source>
</reference>
<protein>
    <submittedName>
        <fullName evidence="1">Uncharacterized protein</fullName>
    </submittedName>
</protein>
<organism evidence="1 2">
    <name type="scientific">Sphingomonas jinjuensis</name>
    <dbReference type="NCBI Taxonomy" id="535907"/>
    <lineage>
        <taxon>Bacteria</taxon>
        <taxon>Pseudomonadati</taxon>
        <taxon>Pseudomonadota</taxon>
        <taxon>Alphaproteobacteria</taxon>
        <taxon>Sphingomonadales</taxon>
        <taxon>Sphingomonadaceae</taxon>
        <taxon>Sphingomonas</taxon>
    </lineage>
</organism>
<dbReference type="AlphaFoldDB" id="A0A840F7Y1"/>
<dbReference type="RefSeq" id="WP_183982177.1">
    <property type="nucleotide sequence ID" value="NZ_JACIEV010000001.1"/>
</dbReference>
<keyword evidence="2" id="KW-1185">Reference proteome</keyword>
<sequence length="128" mass="13791">MLTLVLAALVQTATPLPGSLPNQDQPPAQPTAPVAAANGTVAAQAEARTMSMAEMNQDRAAALAADRAAYRAAVLAHAATLIDDQVRYERQEAAYADAMWAWRQQVRACKRGNSRVCNQPVPSYDTYY</sequence>
<evidence type="ECO:0000313" key="2">
    <source>
        <dbReference type="Proteomes" id="UP000529795"/>
    </source>
</evidence>
<name>A0A840F7Y1_9SPHN</name>